<keyword evidence="2" id="KW-0349">Heme</keyword>
<keyword evidence="2" id="KW-0503">Monooxygenase</keyword>
<dbReference type="InterPro" id="IPR001128">
    <property type="entry name" value="Cyt_P450"/>
</dbReference>
<keyword evidence="4" id="KW-1185">Reference proteome</keyword>
<comment type="similarity">
    <text evidence="1 2">Belongs to the cytochrome P450 family.</text>
</comment>
<dbReference type="GO" id="GO:0020037">
    <property type="term" value="F:heme binding"/>
    <property type="evidence" value="ECO:0007669"/>
    <property type="project" value="InterPro"/>
</dbReference>
<reference evidence="4" key="1">
    <citation type="submission" date="2017-07" db="EMBL/GenBank/DDBJ databases">
        <title>Comparative genome mining reveals phylogenetic distribution patterns of secondary metabolites in Amycolatopsis.</title>
        <authorList>
            <person name="Adamek M."/>
            <person name="Alanjary M."/>
            <person name="Sales-Ortells H."/>
            <person name="Goodfellow M."/>
            <person name="Bull A.T."/>
            <person name="Kalinowski J."/>
            <person name="Ziemert N."/>
        </authorList>
    </citation>
    <scope>NUCLEOTIDE SEQUENCE [LARGE SCALE GENOMIC DNA]</scope>
    <source>
        <strain evidence="4">H5</strain>
    </source>
</reference>
<organism evidence="3 4">
    <name type="scientific">Amycolatopsis vastitatis</name>
    <dbReference type="NCBI Taxonomy" id="1905142"/>
    <lineage>
        <taxon>Bacteria</taxon>
        <taxon>Bacillati</taxon>
        <taxon>Actinomycetota</taxon>
        <taxon>Actinomycetes</taxon>
        <taxon>Pseudonocardiales</taxon>
        <taxon>Pseudonocardiaceae</taxon>
        <taxon>Amycolatopsis</taxon>
    </lineage>
</organism>
<dbReference type="PANTHER" id="PTHR46696:SF6">
    <property type="entry name" value="P450, PUTATIVE (EUROFUNG)-RELATED"/>
    <property type="match status" value="1"/>
</dbReference>
<dbReference type="PROSITE" id="PS00086">
    <property type="entry name" value="CYTOCHROME_P450"/>
    <property type="match status" value="1"/>
</dbReference>
<proteinExistence type="inferred from homology"/>
<dbReference type="Proteomes" id="UP000215199">
    <property type="component" value="Unassembled WGS sequence"/>
</dbReference>
<dbReference type="GO" id="GO:0004497">
    <property type="term" value="F:monooxygenase activity"/>
    <property type="evidence" value="ECO:0007669"/>
    <property type="project" value="UniProtKB-KW"/>
</dbReference>
<evidence type="ECO:0000313" key="4">
    <source>
        <dbReference type="Proteomes" id="UP000215199"/>
    </source>
</evidence>
<dbReference type="InterPro" id="IPR036396">
    <property type="entry name" value="Cyt_P450_sf"/>
</dbReference>
<gene>
    <name evidence="3" type="ORF">CF165_48125</name>
</gene>
<keyword evidence="2" id="KW-0560">Oxidoreductase</keyword>
<accession>A0A229SKP8</accession>
<dbReference type="InterPro" id="IPR017972">
    <property type="entry name" value="Cyt_P450_CS"/>
</dbReference>
<evidence type="ECO:0008006" key="5">
    <source>
        <dbReference type="Google" id="ProtNLM"/>
    </source>
</evidence>
<keyword evidence="2" id="KW-0408">Iron</keyword>
<dbReference type="EMBL" id="NMUL01000085">
    <property type="protein sequence ID" value="OXM59350.1"/>
    <property type="molecule type" value="Genomic_DNA"/>
</dbReference>
<dbReference type="AlphaFoldDB" id="A0A229SKP8"/>
<dbReference type="PRINTS" id="PR00359">
    <property type="entry name" value="BP450"/>
</dbReference>
<protein>
    <recommendedName>
        <fullName evidence="5">Cytochrome P450</fullName>
    </recommendedName>
</protein>
<sequence length="372" mass="39905">MARSNAWGGFWVAARYADVVDAARNEVLTTGYPLTADTVQGVTIPPLGQAGRMAPLEMDAPESLKYRQLIWSFYTADRVAARLSEFRGLASSWLAETAGSGTCDVVDVLTLRLPAVVTLRDLGIPETRWRDVTAMIHHALLSAPHDLDGARYGVQMACLEILEAMDVARSGKGAGPLMAHLLAARIDGAPVADEDIVSMSYLLLLGIDPTSTLTATALWHLSQQPRLRAKLIDDPGSISAVADEYLRWVSPVQSTCRTAAGGTHVGAQDLRGGERVLLSWASANRDEAKFGSPDEIDPGRATGEHVAFGRGVHYCPGAALVRGLFVAMVEQVLTAMPSYEVLDEDAVEWFPDITSVYGVCRLPVKFTSSAAG</sequence>
<dbReference type="GO" id="GO:0005506">
    <property type="term" value="F:iron ion binding"/>
    <property type="evidence" value="ECO:0007669"/>
    <property type="project" value="InterPro"/>
</dbReference>
<dbReference type="SUPFAM" id="SSF48264">
    <property type="entry name" value="Cytochrome P450"/>
    <property type="match status" value="1"/>
</dbReference>
<dbReference type="PANTHER" id="PTHR46696">
    <property type="entry name" value="P450, PUTATIVE (EUROFUNG)-RELATED"/>
    <property type="match status" value="1"/>
</dbReference>
<dbReference type="GO" id="GO:0016705">
    <property type="term" value="F:oxidoreductase activity, acting on paired donors, with incorporation or reduction of molecular oxygen"/>
    <property type="evidence" value="ECO:0007669"/>
    <property type="project" value="InterPro"/>
</dbReference>
<name>A0A229SKP8_9PSEU</name>
<keyword evidence="2" id="KW-0479">Metal-binding</keyword>
<evidence type="ECO:0000256" key="1">
    <source>
        <dbReference type="ARBA" id="ARBA00010617"/>
    </source>
</evidence>
<dbReference type="Pfam" id="PF00067">
    <property type="entry name" value="p450"/>
    <property type="match status" value="1"/>
</dbReference>
<dbReference type="InterPro" id="IPR002397">
    <property type="entry name" value="Cyt_P450_B"/>
</dbReference>
<evidence type="ECO:0000313" key="3">
    <source>
        <dbReference type="EMBL" id="OXM59350.1"/>
    </source>
</evidence>
<evidence type="ECO:0000256" key="2">
    <source>
        <dbReference type="RuleBase" id="RU000461"/>
    </source>
</evidence>
<comment type="caution">
    <text evidence="3">The sequence shown here is derived from an EMBL/GenBank/DDBJ whole genome shotgun (WGS) entry which is preliminary data.</text>
</comment>
<dbReference type="Gene3D" id="1.10.630.10">
    <property type="entry name" value="Cytochrome P450"/>
    <property type="match status" value="1"/>
</dbReference>